<sequence>MEGRGSIIVNLSIAFLALSWTTIALRLYVRVRLKRSFGTDDCFLIAALLLASASFIILLYEPECHMKKDLTSLTPHQLGDSFKCFFVSQVFYVVATGTVKISFCLTLYRFFIARWEQWLLRFLVFASCTITIFYSFWLAFFCRPTHFFWDRTVNPRGGSCMPIPTFERGIYAHALIILLMDITLAVLPIFIVKGLRMDWKSKASVVGILAIGGIVATVARIAIVPRLTNNATFKGFLDIAADFMIWSMVEVGTSIVAISATALRPLAEKLGIVPSQMRPKSRTPANQNSSEEGLQLNLYANQEAARTNVTLRGG</sequence>
<dbReference type="PANTHER" id="PTHR33048">
    <property type="entry name" value="PTH11-LIKE INTEGRAL MEMBRANE PROTEIN (AFU_ORTHOLOGUE AFUA_5G11245)"/>
    <property type="match status" value="1"/>
</dbReference>
<dbReference type="Proteomes" id="UP001610446">
    <property type="component" value="Unassembled WGS sequence"/>
</dbReference>
<dbReference type="Pfam" id="PF20684">
    <property type="entry name" value="Fung_rhodopsin"/>
    <property type="match status" value="1"/>
</dbReference>
<name>A0ABR4IP77_9EURO</name>
<feature type="transmembrane region" description="Helical" evidence="6">
    <location>
        <begin position="41"/>
        <end position="60"/>
    </location>
</feature>
<comment type="similarity">
    <text evidence="5">Belongs to the SAT4 family.</text>
</comment>
<keyword evidence="9" id="KW-1185">Reference proteome</keyword>
<evidence type="ECO:0000256" key="3">
    <source>
        <dbReference type="ARBA" id="ARBA00022989"/>
    </source>
</evidence>
<protein>
    <recommendedName>
        <fullName evidence="7">Rhodopsin domain-containing protein</fullName>
    </recommendedName>
</protein>
<comment type="caution">
    <text evidence="8">The sequence shown here is derived from an EMBL/GenBank/DDBJ whole genome shotgun (WGS) entry which is preliminary data.</text>
</comment>
<accession>A0ABR4IP77</accession>
<keyword evidence="4 6" id="KW-0472">Membrane</keyword>
<feature type="domain" description="Rhodopsin" evidence="7">
    <location>
        <begin position="25"/>
        <end position="268"/>
    </location>
</feature>
<organism evidence="8 9">
    <name type="scientific">Aspergillus pseudoustus</name>
    <dbReference type="NCBI Taxonomy" id="1810923"/>
    <lineage>
        <taxon>Eukaryota</taxon>
        <taxon>Fungi</taxon>
        <taxon>Dikarya</taxon>
        <taxon>Ascomycota</taxon>
        <taxon>Pezizomycotina</taxon>
        <taxon>Eurotiomycetes</taxon>
        <taxon>Eurotiomycetidae</taxon>
        <taxon>Eurotiales</taxon>
        <taxon>Aspergillaceae</taxon>
        <taxon>Aspergillus</taxon>
        <taxon>Aspergillus subgen. Nidulantes</taxon>
    </lineage>
</organism>
<proteinExistence type="inferred from homology"/>
<evidence type="ECO:0000313" key="8">
    <source>
        <dbReference type="EMBL" id="KAL2828613.1"/>
    </source>
</evidence>
<evidence type="ECO:0000313" key="9">
    <source>
        <dbReference type="Proteomes" id="UP001610446"/>
    </source>
</evidence>
<evidence type="ECO:0000256" key="2">
    <source>
        <dbReference type="ARBA" id="ARBA00022692"/>
    </source>
</evidence>
<feature type="transmembrane region" description="Helical" evidence="6">
    <location>
        <begin position="203"/>
        <end position="223"/>
    </location>
</feature>
<feature type="transmembrane region" description="Helical" evidence="6">
    <location>
        <begin position="118"/>
        <end position="140"/>
    </location>
</feature>
<dbReference type="EMBL" id="JBFXLU010000356">
    <property type="protein sequence ID" value="KAL2828613.1"/>
    <property type="molecule type" value="Genomic_DNA"/>
</dbReference>
<keyword evidence="2 6" id="KW-0812">Transmembrane</keyword>
<evidence type="ECO:0000259" key="7">
    <source>
        <dbReference type="Pfam" id="PF20684"/>
    </source>
</evidence>
<evidence type="ECO:0000256" key="6">
    <source>
        <dbReference type="SAM" id="Phobius"/>
    </source>
</evidence>
<feature type="transmembrane region" description="Helical" evidence="6">
    <location>
        <begin position="6"/>
        <end position="29"/>
    </location>
</feature>
<reference evidence="8 9" key="1">
    <citation type="submission" date="2024-07" db="EMBL/GenBank/DDBJ databases">
        <title>Section-level genome sequencing and comparative genomics of Aspergillus sections Usti and Cavernicolus.</title>
        <authorList>
            <consortium name="Lawrence Berkeley National Laboratory"/>
            <person name="Nybo J.L."/>
            <person name="Vesth T.C."/>
            <person name="Theobald S."/>
            <person name="Frisvad J.C."/>
            <person name="Larsen T.O."/>
            <person name="Kjaerboelling I."/>
            <person name="Rothschild-Mancinelli K."/>
            <person name="Lyhne E.K."/>
            <person name="Kogle M.E."/>
            <person name="Barry K."/>
            <person name="Clum A."/>
            <person name="Na H."/>
            <person name="Ledsgaard L."/>
            <person name="Lin J."/>
            <person name="Lipzen A."/>
            <person name="Kuo A."/>
            <person name="Riley R."/>
            <person name="Mondo S."/>
            <person name="Labutti K."/>
            <person name="Haridas S."/>
            <person name="Pangalinan J."/>
            <person name="Salamov A.A."/>
            <person name="Simmons B.A."/>
            <person name="Magnuson J.K."/>
            <person name="Chen J."/>
            <person name="Drula E."/>
            <person name="Henrissat B."/>
            <person name="Wiebenga A."/>
            <person name="Lubbers R.J."/>
            <person name="Gomes A.C."/>
            <person name="Makela M.R."/>
            <person name="Stajich J."/>
            <person name="Grigoriev I.V."/>
            <person name="Mortensen U.H."/>
            <person name="De Vries R.P."/>
            <person name="Baker S.E."/>
            <person name="Andersen M.R."/>
        </authorList>
    </citation>
    <scope>NUCLEOTIDE SEQUENCE [LARGE SCALE GENOMIC DNA]</scope>
    <source>
        <strain evidence="8 9">CBS 123904</strain>
    </source>
</reference>
<evidence type="ECO:0000256" key="4">
    <source>
        <dbReference type="ARBA" id="ARBA00023136"/>
    </source>
</evidence>
<feature type="transmembrane region" description="Helical" evidence="6">
    <location>
        <begin position="243"/>
        <end position="263"/>
    </location>
</feature>
<dbReference type="InterPro" id="IPR049326">
    <property type="entry name" value="Rhodopsin_dom_fungi"/>
</dbReference>
<evidence type="ECO:0000256" key="5">
    <source>
        <dbReference type="ARBA" id="ARBA00038359"/>
    </source>
</evidence>
<gene>
    <name evidence="8" type="ORF">BJY01DRAFT_255294</name>
</gene>
<dbReference type="InterPro" id="IPR052337">
    <property type="entry name" value="SAT4-like"/>
</dbReference>
<keyword evidence="3 6" id="KW-1133">Transmembrane helix</keyword>
<comment type="subcellular location">
    <subcellularLocation>
        <location evidence="1">Membrane</location>
        <topology evidence="1">Multi-pass membrane protein</topology>
    </subcellularLocation>
</comment>
<evidence type="ECO:0000256" key="1">
    <source>
        <dbReference type="ARBA" id="ARBA00004141"/>
    </source>
</evidence>
<feature type="transmembrane region" description="Helical" evidence="6">
    <location>
        <begin position="170"/>
        <end position="191"/>
    </location>
</feature>
<dbReference type="PANTHER" id="PTHR33048:SF96">
    <property type="entry name" value="INTEGRAL MEMBRANE PROTEIN"/>
    <property type="match status" value="1"/>
</dbReference>
<feature type="transmembrane region" description="Helical" evidence="6">
    <location>
        <begin position="90"/>
        <end position="111"/>
    </location>
</feature>